<dbReference type="AlphaFoldDB" id="A0A4V2F536"/>
<dbReference type="SUPFAM" id="SSF51735">
    <property type="entry name" value="NAD(P)-binding Rossmann-fold domains"/>
    <property type="match status" value="1"/>
</dbReference>
<dbReference type="Proteomes" id="UP000293638">
    <property type="component" value="Unassembled WGS sequence"/>
</dbReference>
<dbReference type="RefSeq" id="WP_165400109.1">
    <property type="nucleotide sequence ID" value="NZ_SGXD01000001.1"/>
</dbReference>
<sequence>MPAAVVVTGARGRVGRALVPALGSGVVALDLPEHDVRDLTGLLTALPLGCAVVHLAWDIPGENYDTGTTDPDNLEMVRTVLRAAAERRARRVVLASSVHAGGVRLRRPWERRLAPDRAGDPATPYGRSKARAEQLGREAAAGGLEVVALRLGGVAPAPLEDPLERSLWLSERDLVAAVRAALDVPVVPGGCAVAYAVSRNPRGLHSTRSVLGWHPLDGAPRRVRGAARLRRYARALRSSTSATDAATSGATADVE</sequence>
<dbReference type="EMBL" id="SGXD01000001">
    <property type="protein sequence ID" value="RZS91449.1"/>
    <property type="molecule type" value="Genomic_DNA"/>
</dbReference>
<dbReference type="InterPro" id="IPR036291">
    <property type="entry name" value="NAD(P)-bd_dom_sf"/>
</dbReference>
<dbReference type="Gene3D" id="3.40.50.720">
    <property type="entry name" value="NAD(P)-binding Rossmann-like Domain"/>
    <property type="match status" value="1"/>
</dbReference>
<name>A0A4V2F536_9ACTN</name>
<dbReference type="PANTHER" id="PTHR43245:SF55">
    <property type="entry name" value="NAD(P)-BINDING DOMAIN-CONTAINING PROTEIN"/>
    <property type="match status" value="1"/>
</dbReference>
<dbReference type="InterPro" id="IPR001509">
    <property type="entry name" value="Epimerase_deHydtase"/>
</dbReference>
<keyword evidence="3" id="KW-1185">Reference proteome</keyword>
<proteinExistence type="predicted"/>
<evidence type="ECO:0000313" key="2">
    <source>
        <dbReference type="EMBL" id="RZS91449.1"/>
    </source>
</evidence>
<accession>A0A4V2F536</accession>
<comment type="caution">
    <text evidence="2">The sequence shown here is derived from an EMBL/GenBank/DDBJ whole genome shotgun (WGS) entry which is preliminary data.</text>
</comment>
<dbReference type="PANTHER" id="PTHR43245">
    <property type="entry name" value="BIFUNCTIONAL POLYMYXIN RESISTANCE PROTEIN ARNA"/>
    <property type="match status" value="1"/>
</dbReference>
<feature type="domain" description="NAD-dependent epimerase/dehydratase" evidence="1">
    <location>
        <begin position="5"/>
        <end position="152"/>
    </location>
</feature>
<reference evidence="2 3" key="1">
    <citation type="submission" date="2019-02" db="EMBL/GenBank/DDBJ databases">
        <title>Genomic Encyclopedia of Type Strains, Phase IV (KMG-IV): sequencing the most valuable type-strain genomes for metagenomic binning, comparative biology and taxonomic classification.</title>
        <authorList>
            <person name="Goeker M."/>
        </authorList>
    </citation>
    <scope>NUCLEOTIDE SEQUENCE [LARGE SCALE GENOMIC DNA]</scope>
    <source>
        <strain evidence="2 3">DSM 45622</strain>
    </source>
</reference>
<gene>
    <name evidence="2" type="ORF">EV189_0690</name>
</gene>
<evidence type="ECO:0000259" key="1">
    <source>
        <dbReference type="Pfam" id="PF01370"/>
    </source>
</evidence>
<dbReference type="Pfam" id="PF01370">
    <property type="entry name" value="Epimerase"/>
    <property type="match status" value="1"/>
</dbReference>
<evidence type="ECO:0000313" key="3">
    <source>
        <dbReference type="Proteomes" id="UP000293638"/>
    </source>
</evidence>
<dbReference type="InterPro" id="IPR050177">
    <property type="entry name" value="Lipid_A_modif_metabolic_enz"/>
</dbReference>
<protein>
    <submittedName>
        <fullName evidence="2">NAD-dependent epimerase/dehydratase family protein</fullName>
    </submittedName>
</protein>
<organism evidence="2 3">
    <name type="scientific">Motilibacter rhizosphaerae</name>
    <dbReference type="NCBI Taxonomy" id="598652"/>
    <lineage>
        <taxon>Bacteria</taxon>
        <taxon>Bacillati</taxon>
        <taxon>Actinomycetota</taxon>
        <taxon>Actinomycetes</taxon>
        <taxon>Motilibacterales</taxon>
        <taxon>Motilibacteraceae</taxon>
        <taxon>Motilibacter</taxon>
    </lineage>
</organism>